<dbReference type="GeneID" id="37038038"/>
<gene>
    <name evidence="1" type="ORF">IE81DRAFT_347595</name>
</gene>
<dbReference type="OrthoDB" id="10390097at2759"/>
<evidence type="ECO:0000313" key="1">
    <source>
        <dbReference type="EMBL" id="PWN42344.1"/>
    </source>
</evidence>
<reference evidence="1 2" key="1">
    <citation type="journal article" date="2018" name="Mol. Biol. Evol.">
        <title>Broad Genomic Sampling Reveals a Smut Pathogenic Ancestry of the Fungal Clade Ustilaginomycotina.</title>
        <authorList>
            <person name="Kijpornyongpan T."/>
            <person name="Mondo S.J."/>
            <person name="Barry K."/>
            <person name="Sandor L."/>
            <person name="Lee J."/>
            <person name="Lipzen A."/>
            <person name="Pangilinan J."/>
            <person name="LaButti K."/>
            <person name="Hainaut M."/>
            <person name="Henrissat B."/>
            <person name="Grigoriev I.V."/>
            <person name="Spatafora J.W."/>
            <person name="Aime M.C."/>
        </authorList>
    </citation>
    <scope>NUCLEOTIDE SEQUENCE [LARGE SCALE GENOMIC DNA]</scope>
    <source>
        <strain evidence="1 2">MCA 4658</strain>
    </source>
</reference>
<evidence type="ECO:0000313" key="2">
    <source>
        <dbReference type="Proteomes" id="UP000245783"/>
    </source>
</evidence>
<dbReference type="RefSeq" id="XP_025369504.1">
    <property type="nucleotide sequence ID" value="XM_025516168.1"/>
</dbReference>
<protein>
    <submittedName>
        <fullName evidence="1">Uncharacterized protein</fullName>
    </submittedName>
</protein>
<keyword evidence="2" id="KW-1185">Reference proteome</keyword>
<dbReference type="InParanoid" id="A0A316VYD6"/>
<proteinExistence type="predicted"/>
<dbReference type="AlphaFoldDB" id="A0A316VYD6"/>
<name>A0A316VYD6_9BASI</name>
<dbReference type="Proteomes" id="UP000245783">
    <property type="component" value="Unassembled WGS sequence"/>
</dbReference>
<dbReference type="EMBL" id="KZ819381">
    <property type="protein sequence ID" value="PWN42344.1"/>
    <property type="molecule type" value="Genomic_DNA"/>
</dbReference>
<accession>A0A316VYD6</accession>
<organism evidence="1 2">
    <name type="scientific">Ceraceosorus guamensis</name>
    <dbReference type="NCBI Taxonomy" id="1522189"/>
    <lineage>
        <taxon>Eukaryota</taxon>
        <taxon>Fungi</taxon>
        <taxon>Dikarya</taxon>
        <taxon>Basidiomycota</taxon>
        <taxon>Ustilaginomycotina</taxon>
        <taxon>Exobasidiomycetes</taxon>
        <taxon>Ceraceosorales</taxon>
        <taxon>Ceraceosoraceae</taxon>
        <taxon>Ceraceosorus</taxon>
    </lineage>
</organism>
<sequence>MPHAGKGTVHSIALSCLLPPPRASSIHITAVGTPAAVPQSSLAADRLAYKNSRPVLSLLHQRDFRLLEDVLRKVIETAKLREQMCEMIPNSNAAFWQLEKGTKGLPKVYLEQSVLKPRSTDGNSIYARSKRARIPKTAINSAHGRVLRGLQELEAGNLTDLEQLLSHKKMRNACKFLAKSLVELELDDQSRRQAQKDLASLQSKLRYLWAQAHTRISTASDWVLLHRQRVQATSQAPGAGLTESALRDLDRRLTNYVVDHGVGLSSDSWLDIGTPTM</sequence>